<sequence>MAAAALAVGRSGERETREGQGEMKEKGKSAASCMYAHTLLSLHRIHGFGALATDKASCVSAMVVAGEMMVDEKGRCGRCGEWQEHYYWEHMEDVSKIRFFKLMTGDFQQRISIPEKIANNFIGKIANGGFTLKAPSGEEWRVGVEKIADELFFMPGWEEFAKAHELQENDLLFFKCSGNGSFDVLIFDPSGCEKVSCFFANKKGIKMRKQFDNIVSQHGEEHCILSDSDDTSMPLSQLVRSTHKAPTSKKPTRPRNLHFCTIDVGKSSNYYLKNEVEQEEESDDDHTESNNYYYSRIANCLTEDEREEIFRQIISSKFAADHLEGRSYEMLLLRPNRKEKWCLKYYHSRVTRGFNSRRWNKFVRDNMLREGYVCIFELMKGARKATMTVHVLRKVDDKFVLLG</sequence>
<dbReference type="EnsemblPlants" id="EMT28355">
    <property type="protein sequence ID" value="EMT28355"/>
    <property type="gene ID" value="F775_02323"/>
</dbReference>
<name>M8BTK8_AEGTA</name>
<feature type="domain" description="TF-B3" evidence="7">
    <location>
        <begin position="96"/>
        <end position="190"/>
    </location>
</feature>
<evidence type="ECO:0000256" key="6">
    <source>
        <dbReference type="SAM" id="MobiDB-lite"/>
    </source>
</evidence>
<evidence type="ECO:0000256" key="2">
    <source>
        <dbReference type="ARBA" id="ARBA00023015"/>
    </source>
</evidence>
<keyword evidence="5" id="KW-0539">Nucleus</keyword>
<dbReference type="CDD" id="cd10017">
    <property type="entry name" value="B3_DNA"/>
    <property type="match status" value="2"/>
</dbReference>
<dbReference type="SUPFAM" id="SSF101936">
    <property type="entry name" value="DNA-binding pseudobarrel domain"/>
    <property type="match status" value="2"/>
</dbReference>
<dbReference type="InterPro" id="IPR003340">
    <property type="entry name" value="B3_DNA-bd"/>
</dbReference>
<comment type="subcellular location">
    <subcellularLocation>
        <location evidence="1">Nucleus</location>
    </subcellularLocation>
</comment>
<feature type="region of interest" description="Disordered" evidence="6">
    <location>
        <begin position="1"/>
        <end position="26"/>
    </location>
</feature>
<reference evidence="8" key="1">
    <citation type="submission" date="2015-06" db="UniProtKB">
        <authorList>
            <consortium name="EnsemblPlants"/>
        </authorList>
    </citation>
    <scope>IDENTIFICATION</scope>
</reference>
<keyword evidence="4" id="KW-0804">Transcription</keyword>
<dbReference type="PANTHER" id="PTHR31920:SF98">
    <property type="entry name" value="B3 DOMAIN-CONTAINING PROTEIN OS12G0592300"/>
    <property type="match status" value="1"/>
</dbReference>
<protein>
    <submittedName>
        <fullName evidence="8">B3 domain-containing protein</fullName>
    </submittedName>
</protein>
<dbReference type="InterPro" id="IPR050655">
    <property type="entry name" value="Plant_B3_domain"/>
</dbReference>
<dbReference type="GO" id="GO:0003677">
    <property type="term" value="F:DNA binding"/>
    <property type="evidence" value="ECO:0007669"/>
    <property type="project" value="UniProtKB-KW"/>
</dbReference>
<dbReference type="PANTHER" id="PTHR31920">
    <property type="entry name" value="B3 DOMAIN-CONTAINING"/>
    <property type="match status" value="1"/>
</dbReference>
<accession>M8BTK8</accession>
<keyword evidence="3" id="KW-0238">DNA-binding</keyword>
<organism evidence="8">
    <name type="scientific">Aegilops tauschii</name>
    <name type="common">Tausch's goatgrass</name>
    <name type="synonym">Aegilops squarrosa</name>
    <dbReference type="NCBI Taxonomy" id="37682"/>
    <lineage>
        <taxon>Eukaryota</taxon>
        <taxon>Viridiplantae</taxon>
        <taxon>Streptophyta</taxon>
        <taxon>Embryophyta</taxon>
        <taxon>Tracheophyta</taxon>
        <taxon>Spermatophyta</taxon>
        <taxon>Magnoliopsida</taxon>
        <taxon>Liliopsida</taxon>
        <taxon>Poales</taxon>
        <taxon>Poaceae</taxon>
        <taxon>BOP clade</taxon>
        <taxon>Pooideae</taxon>
        <taxon>Triticodae</taxon>
        <taxon>Triticeae</taxon>
        <taxon>Triticinae</taxon>
        <taxon>Aegilops</taxon>
    </lineage>
</organism>
<keyword evidence="2" id="KW-0805">Transcription regulation</keyword>
<feature type="compositionally biased region" description="Basic and acidic residues" evidence="6">
    <location>
        <begin position="11"/>
        <end position="26"/>
    </location>
</feature>
<evidence type="ECO:0000256" key="3">
    <source>
        <dbReference type="ARBA" id="ARBA00023125"/>
    </source>
</evidence>
<dbReference type="Gene3D" id="2.40.330.10">
    <property type="entry name" value="DNA-binding pseudobarrel domain"/>
    <property type="match status" value="2"/>
</dbReference>
<evidence type="ECO:0000256" key="5">
    <source>
        <dbReference type="ARBA" id="ARBA00023242"/>
    </source>
</evidence>
<proteinExistence type="predicted"/>
<feature type="domain" description="TF-B3" evidence="7">
    <location>
        <begin position="297"/>
        <end position="395"/>
    </location>
</feature>
<dbReference type="GO" id="GO:0005634">
    <property type="term" value="C:nucleus"/>
    <property type="evidence" value="ECO:0007669"/>
    <property type="project" value="UniProtKB-SubCell"/>
</dbReference>
<dbReference type="PROSITE" id="PS50863">
    <property type="entry name" value="B3"/>
    <property type="match status" value="2"/>
</dbReference>
<evidence type="ECO:0000256" key="1">
    <source>
        <dbReference type="ARBA" id="ARBA00004123"/>
    </source>
</evidence>
<evidence type="ECO:0000259" key="7">
    <source>
        <dbReference type="PROSITE" id="PS50863"/>
    </source>
</evidence>
<dbReference type="AlphaFoldDB" id="M8BTK8"/>
<dbReference type="Pfam" id="PF02362">
    <property type="entry name" value="B3"/>
    <property type="match status" value="2"/>
</dbReference>
<evidence type="ECO:0000256" key="4">
    <source>
        <dbReference type="ARBA" id="ARBA00023163"/>
    </source>
</evidence>
<dbReference type="InterPro" id="IPR015300">
    <property type="entry name" value="DNA-bd_pseudobarrel_sf"/>
</dbReference>
<dbReference type="SMART" id="SM01019">
    <property type="entry name" value="B3"/>
    <property type="match status" value="2"/>
</dbReference>
<evidence type="ECO:0000313" key="8">
    <source>
        <dbReference type="EnsemblPlants" id="EMT28355"/>
    </source>
</evidence>